<reference evidence="1 2" key="2">
    <citation type="journal article" date="2022" name="Mol. Ecol. Resour.">
        <title>The genomes of chicory, endive, great burdock and yacon provide insights into Asteraceae paleo-polyploidization history and plant inulin production.</title>
        <authorList>
            <person name="Fan W."/>
            <person name="Wang S."/>
            <person name="Wang H."/>
            <person name="Wang A."/>
            <person name="Jiang F."/>
            <person name="Liu H."/>
            <person name="Zhao H."/>
            <person name="Xu D."/>
            <person name="Zhang Y."/>
        </authorList>
    </citation>
    <scope>NUCLEOTIDE SEQUENCE [LARGE SCALE GENOMIC DNA]</scope>
    <source>
        <strain evidence="2">cv. Niubang</strain>
    </source>
</reference>
<dbReference type="EMBL" id="CM042047">
    <property type="protein sequence ID" value="KAI3771276.1"/>
    <property type="molecule type" value="Genomic_DNA"/>
</dbReference>
<comment type="caution">
    <text evidence="1">The sequence shown here is derived from an EMBL/GenBank/DDBJ whole genome shotgun (WGS) entry which is preliminary data.</text>
</comment>
<evidence type="ECO:0000313" key="1">
    <source>
        <dbReference type="EMBL" id="KAI3771276.1"/>
    </source>
</evidence>
<gene>
    <name evidence="1" type="ORF">L6452_02436</name>
</gene>
<keyword evidence="2" id="KW-1185">Reference proteome</keyword>
<dbReference type="Proteomes" id="UP001055879">
    <property type="component" value="Linkage Group LG01"/>
</dbReference>
<evidence type="ECO:0000313" key="2">
    <source>
        <dbReference type="Proteomes" id="UP001055879"/>
    </source>
</evidence>
<protein>
    <submittedName>
        <fullName evidence="1">Uncharacterized protein</fullName>
    </submittedName>
</protein>
<organism evidence="1 2">
    <name type="scientific">Arctium lappa</name>
    <name type="common">Greater burdock</name>
    <name type="synonym">Lappa major</name>
    <dbReference type="NCBI Taxonomy" id="4217"/>
    <lineage>
        <taxon>Eukaryota</taxon>
        <taxon>Viridiplantae</taxon>
        <taxon>Streptophyta</taxon>
        <taxon>Embryophyta</taxon>
        <taxon>Tracheophyta</taxon>
        <taxon>Spermatophyta</taxon>
        <taxon>Magnoliopsida</taxon>
        <taxon>eudicotyledons</taxon>
        <taxon>Gunneridae</taxon>
        <taxon>Pentapetalae</taxon>
        <taxon>asterids</taxon>
        <taxon>campanulids</taxon>
        <taxon>Asterales</taxon>
        <taxon>Asteraceae</taxon>
        <taxon>Carduoideae</taxon>
        <taxon>Cardueae</taxon>
        <taxon>Arctiinae</taxon>
        <taxon>Arctium</taxon>
    </lineage>
</organism>
<accession>A0ACB9FJX3</accession>
<reference evidence="2" key="1">
    <citation type="journal article" date="2022" name="Mol. Ecol. Resour.">
        <title>The genomes of chicory, endive, great burdock and yacon provide insights into Asteraceae palaeo-polyploidization history and plant inulin production.</title>
        <authorList>
            <person name="Fan W."/>
            <person name="Wang S."/>
            <person name="Wang H."/>
            <person name="Wang A."/>
            <person name="Jiang F."/>
            <person name="Liu H."/>
            <person name="Zhao H."/>
            <person name="Xu D."/>
            <person name="Zhang Y."/>
        </authorList>
    </citation>
    <scope>NUCLEOTIDE SEQUENCE [LARGE SCALE GENOMIC DNA]</scope>
    <source>
        <strain evidence="2">cv. Niubang</strain>
    </source>
</reference>
<name>A0ACB9FJX3_ARCLA</name>
<sequence length="293" mass="34606">MRQRKVLLRIVKRNLEYTELKSKISDLEAQIVKLKEKDCVKKNEEIEKGLESANIKDVEKDFEEERKIFETEIKKLTKKLSELSTKGHEIAEHELQKMMFGSKVGNQMKVANYINNYEEFKAKENESLEDTYERFVLLLNELSKNKVKKQQIENNNEEEVEEKRSEKKKVEKAVDPIALVGGENDKEKKEKKKKKKIVISSLEYDSESDGDDRKNLKQAMLLLTLDFQKKFYNKPGSNSQRYSSSGLKNYEHRERIEGKKYEEKRYVEKKPDAKKKYVNDYTSTEKKADDLIK</sequence>
<proteinExistence type="predicted"/>